<dbReference type="GO" id="GO:1901891">
    <property type="term" value="P:regulation of cell septum assembly"/>
    <property type="evidence" value="ECO:0007669"/>
    <property type="project" value="InterPro"/>
</dbReference>
<evidence type="ECO:0000256" key="4">
    <source>
        <dbReference type="ARBA" id="ARBA00023306"/>
    </source>
</evidence>
<proteinExistence type="inferred from homology"/>
<evidence type="ECO:0000256" key="2">
    <source>
        <dbReference type="ARBA" id="ARBA00022618"/>
    </source>
</evidence>
<comment type="function">
    <text evidence="6">Cell division inhibitor that blocks the formation of polar Z ring septums. Rapidly oscillates between the poles of the cell to destabilize FtsZ filaments that have formed before they mature into polar Z rings. Prevents FtsZ polymerization.</text>
</comment>
<dbReference type="Pfam" id="PF03775">
    <property type="entry name" value="MinC_C"/>
    <property type="match status" value="1"/>
</dbReference>
<dbReference type="SUPFAM" id="SSF63848">
    <property type="entry name" value="Cell-division inhibitor MinC, C-terminal domain"/>
    <property type="match status" value="1"/>
</dbReference>
<evidence type="ECO:0000259" key="8">
    <source>
        <dbReference type="Pfam" id="PF22642"/>
    </source>
</evidence>
<evidence type="ECO:0000259" key="7">
    <source>
        <dbReference type="Pfam" id="PF03775"/>
    </source>
</evidence>
<protein>
    <recommendedName>
        <fullName evidence="6">Probable septum site-determining protein MinC</fullName>
    </recommendedName>
</protein>
<evidence type="ECO:0000313" key="10">
    <source>
        <dbReference type="Proteomes" id="UP000273145"/>
    </source>
</evidence>
<comment type="similarity">
    <text evidence="1 6">Belongs to the MinC family.</text>
</comment>
<dbReference type="InterPro" id="IPR013033">
    <property type="entry name" value="MinC"/>
</dbReference>
<dbReference type="RefSeq" id="WP_125082556.1">
    <property type="nucleotide sequence ID" value="NZ_CP034248.1"/>
</dbReference>
<dbReference type="Pfam" id="PF22642">
    <property type="entry name" value="MinC_N_1"/>
    <property type="match status" value="1"/>
</dbReference>
<dbReference type="InterPro" id="IPR005526">
    <property type="entry name" value="Septum_form_inhib_MinC_C"/>
</dbReference>
<organism evidence="9 10">
    <name type="scientific">Paenibacillus lentus</name>
    <dbReference type="NCBI Taxonomy" id="1338368"/>
    <lineage>
        <taxon>Bacteria</taxon>
        <taxon>Bacillati</taxon>
        <taxon>Bacillota</taxon>
        <taxon>Bacilli</taxon>
        <taxon>Bacillales</taxon>
        <taxon>Paenibacillaceae</taxon>
        <taxon>Paenibacillus</taxon>
    </lineage>
</organism>
<dbReference type="EMBL" id="CP034248">
    <property type="protein sequence ID" value="AZK46498.1"/>
    <property type="molecule type" value="Genomic_DNA"/>
</dbReference>
<dbReference type="Proteomes" id="UP000273145">
    <property type="component" value="Chromosome"/>
</dbReference>
<dbReference type="GO" id="GO:0000917">
    <property type="term" value="P:division septum assembly"/>
    <property type="evidence" value="ECO:0007669"/>
    <property type="project" value="UniProtKB-KW"/>
</dbReference>
<evidence type="ECO:0000256" key="3">
    <source>
        <dbReference type="ARBA" id="ARBA00023210"/>
    </source>
</evidence>
<keyword evidence="4 6" id="KW-0131">Cell cycle</keyword>
<keyword evidence="10" id="KW-1185">Reference proteome</keyword>
<dbReference type="InterPro" id="IPR055219">
    <property type="entry name" value="MinC_N_1"/>
</dbReference>
<accession>A0A3S8RU69</accession>
<feature type="domain" description="Septum site-determining protein MinC N-terminal" evidence="8">
    <location>
        <begin position="8"/>
        <end position="85"/>
    </location>
</feature>
<evidence type="ECO:0000256" key="5">
    <source>
        <dbReference type="ARBA" id="ARBA00046874"/>
    </source>
</evidence>
<evidence type="ECO:0000256" key="6">
    <source>
        <dbReference type="HAMAP-Rule" id="MF_00267"/>
    </source>
</evidence>
<feature type="domain" description="Septum formation inhibitor MinC C-terminal" evidence="7">
    <location>
        <begin position="105"/>
        <end position="200"/>
    </location>
</feature>
<dbReference type="AlphaFoldDB" id="A0A3S8RU69"/>
<sequence length="220" mass="24298">MTVKSNHVTIKGIKDGLVFLLDDECDLQQLVDELRYKVEHSHQNILTGPIIHVDVKLGKRIVTDAQKEMILDILKQKGNLLVRSIDSPLAEEDRPKEGALTTLSGIVRSGQILHHDGNLMFLGDVNPGGTITCTGDVFILGALRGTAHAGAGGKQDSIIAASYLSPTQLRIAEVFSRPPDEWEHRESSMEFAYLCDGKMQIDKITNITRVRPDFNVFRGV</sequence>
<name>A0A3S8RU69_9BACL</name>
<dbReference type="InterPro" id="IPR036145">
    <property type="entry name" value="MinC_C_sf"/>
</dbReference>
<dbReference type="Gene3D" id="3.30.160.540">
    <property type="match status" value="1"/>
</dbReference>
<keyword evidence="3 6" id="KW-0717">Septation</keyword>
<dbReference type="OrthoDB" id="9790810at2"/>
<keyword evidence="2 6" id="KW-0132">Cell division</keyword>
<evidence type="ECO:0000256" key="1">
    <source>
        <dbReference type="ARBA" id="ARBA00006291"/>
    </source>
</evidence>
<evidence type="ECO:0000313" key="9">
    <source>
        <dbReference type="EMBL" id="AZK46498.1"/>
    </source>
</evidence>
<comment type="subunit">
    <text evidence="5 6">Interacts with MinD and FtsZ.</text>
</comment>
<reference evidence="9 10" key="1">
    <citation type="submission" date="2018-11" db="EMBL/GenBank/DDBJ databases">
        <title>Genome sequencing of Paenibacillus lentus DSM25539(T).</title>
        <authorList>
            <person name="Kook J.-K."/>
            <person name="Park S.-N."/>
            <person name="Lim Y.K."/>
        </authorList>
    </citation>
    <scope>NUCLEOTIDE SEQUENCE [LARGE SCALE GENOMIC DNA]</scope>
    <source>
        <strain evidence="9 10">DSM 25539</strain>
    </source>
</reference>
<dbReference type="Gene3D" id="2.160.20.70">
    <property type="match status" value="1"/>
</dbReference>
<gene>
    <name evidence="6" type="primary">minC</name>
    <name evidence="9" type="ORF">EIM92_10235</name>
</gene>
<dbReference type="InterPro" id="IPR016098">
    <property type="entry name" value="CAP/MinC_C"/>
</dbReference>
<dbReference type="PANTHER" id="PTHR34108:SF1">
    <property type="entry name" value="SEPTUM SITE-DETERMINING PROTEIN MINC"/>
    <property type="match status" value="1"/>
</dbReference>
<dbReference type="HAMAP" id="MF_00267">
    <property type="entry name" value="MinC"/>
    <property type="match status" value="1"/>
</dbReference>
<dbReference type="PANTHER" id="PTHR34108">
    <property type="entry name" value="SEPTUM SITE-DETERMINING PROTEIN MINC"/>
    <property type="match status" value="1"/>
</dbReference>
<dbReference type="KEGG" id="plen:EIM92_10235"/>
<dbReference type="GO" id="GO:0000902">
    <property type="term" value="P:cell morphogenesis"/>
    <property type="evidence" value="ECO:0007669"/>
    <property type="project" value="InterPro"/>
</dbReference>